<accession>A0A2N3G622</accession>
<dbReference type="PANTHER" id="PTHR11839:SF18">
    <property type="entry name" value="NUDIX HYDROLASE DOMAIN-CONTAINING PROTEIN"/>
    <property type="match status" value="1"/>
</dbReference>
<dbReference type="CDD" id="cd03424">
    <property type="entry name" value="NUDIX_ADPRase_Nudt5_UGPPase_Nudt14"/>
    <property type="match status" value="1"/>
</dbReference>
<comment type="caution">
    <text evidence="4">The sequence shown here is derived from an EMBL/GenBank/DDBJ whole genome shotgun (WGS) entry which is preliminary data.</text>
</comment>
<dbReference type="Pfam" id="PF00293">
    <property type="entry name" value="NUDIX"/>
    <property type="match status" value="1"/>
</dbReference>
<keyword evidence="2" id="KW-0378">Hydrolase</keyword>
<proteinExistence type="predicted"/>
<dbReference type="FunFam" id="3.90.79.10:FF:000024">
    <property type="entry name" value="ADP-ribose pyrophosphatase"/>
    <property type="match status" value="1"/>
</dbReference>
<dbReference type="GO" id="GO:0005829">
    <property type="term" value="C:cytosol"/>
    <property type="evidence" value="ECO:0007669"/>
    <property type="project" value="TreeGrafter"/>
</dbReference>
<organism evidence="4 5">
    <name type="scientific">Candidatus Anoxymicrobium japonicum</name>
    <dbReference type="NCBI Taxonomy" id="2013648"/>
    <lineage>
        <taxon>Bacteria</taxon>
        <taxon>Bacillati</taxon>
        <taxon>Actinomycetota</taxon>
        <taxon>Candidatus Geothermincolia</taxon>
        <taxon>Candidatus Geothermincolales</taxon>
        <taxon>Candidatus Anoxymicrobiaceae</taxon>
        <taxon>Candidatus Anoxymicrobium</taxon>
    </lineage>
</organism>
<dbReference type="PROSITE" id="PS51462">
    <property type="entry name" value="NUDIX"/>
    <property type="match status" value="1"/>
</dbReference>
<reference evidence="4 5" key="1">
    <citation type="journal article" date="2017" name="ISME J.">
        <title>Potential for microbial H2 and metal transformations associated with novel bacteria and archaea in deep terrestrial subsurface sediments.</title>
        <authorList>
            <person name="Hernsdorf A.W."/>
            <person name="Amano Y."/>
            <person name="Miyakawa K."/>
            <person name="Ise K."/>
            <person name="Suzuki Y."/>
            <person name="Anantharaman K."/>
            <person name="Probst A."/>
            <person name="Burstein D."/>
            <person name="Thomas B.C."/>
            <person name="Banfield J.F."/>
        </authorList>
    </citation>
    <scope>NUCLEOTIDE SEQUENCE [LARGE SCALE GENOMIC DNA]</scope>
    <source>
        <strain evidence="4">HGW-Actinobacteria-3</strain>
    </source>
</reference>
<feature type="domain" description="Nudix hydrolase" evidence="3">
    <location>
        <begin position="43"/>
        <end position="171"/>
    </location>
</feature>
<dbReference type="GO" id="GO:0019693">
    <property type="term" value="P:ribose phosphate metabolic process"/>
    <property type="evidence" value="ECO:0007669"/>
    <property type="project" value="TreeGrafter"/>
</dbReference>
<dbReference type="InterPro" id="IPR020084">
    <property type="entry name" value="NUDIX_hydrolase_CS"/>
</dbReference>
<evidence type="ECO:0000313" key="5">
    <source>
        <dbReference type="Proteomes" id="UP000233654"/>
    </source>
</evidence>
<protein>
    <submittedName>
        <fullName evidence="4">ADP-ribose pyrophosphatase</fullName>
    </submittedName>
</protein>
<gene>
    <name evidence="4" type="ORF">CVT63_04135</name>
</gene>
<dbReference type="PANTHER" id="PTHR11839">
    <property type="entry name" value="UDP/ADP-SUGAR PYROPHOSPHATASE"/>
    <property type="match status" value="1"/>
</dbReference>
<comment type="cofactor">
    <cofactor evidence="1">
        <name>Mg(2+)</name>
        <dbReference type="ChEBI" id="CHEBI:18420"/>
    </cofactor>
</comment>
<evidence type="ECO:0000256" key="2">
    <source>
        <dbReference type="ARBA" id="ARBA00022801"/>
    </source>
</evidence>
<dbReference type="EMBL" id="PHEX01000029">
    <property type="protein sequence ID" value="PKQ28161.1"/>
    <property type="molecule type" value="Genomic_DNA"/>
</dbReference>
<dbReference type="PROSITE" id="PS00893">
    <property type="entry name" value="NUDIX_BOX"/>
    <property type="match status" value="1"/>
</dbReference>
<dbReference type="GO" id="GO:0016787">
    <property type="term" value="F:hydrolase activity"/>
    <property type="evidence" value="ECO:0007669"/>
    <property type="project" value="UniProtKB-KW"/>
</dbReference>
<dbReference type="AlphaFoldDB" id="A0A2N3G622"/>
<dbReference type="SUPFAM" id="SSF55811">
    <property type="entry name" value="Nudix"/>
    <property type="match status" value="1"/>
</dbReference>
<dbReference type="Proteomes" id="UP000233654">
    <property type="component" value="Unassembled WGS sequence"/>
</dbReference>
<evidence type="ECO:0000256" key="1">
    <source>
        <dbReference type="ARBA" id="ARBA00001946"/>
    </source>
</evidence>
<dbReference type="Gene3D" id="3.90.79.10">
    <property type="entry name" value="Nucleoside Triphosphate Pyrophosphohydrolase"/>
    <property type="match status" value="1"/>
</dbReference>
<evidence type="ECO:0000259" key="3">
    <source>
        <dbReference type="PROSITE" id="PS51462"/>
    </source>
</evidence>
<dbReference type="GO" id="GO:0006753">
    <property type="term" value="P:nucleoside phosphate metabolic process"/>
    <property type="evidence" value="ECO:0007669"/>
    <property type="project" value="TreeGrafter"/>
</dbReference>
<name>A0A2N3G622_9ACTN</name>
<dbReference type="InterPro" id="IPR000086">
    <property type="entry name" value="NUDIX_hydrolase_dom"/>
</dbReference>
<dbReference type="InterPro" id="IPR015797">
    <property type="entry name" value="NUDIX_hydrolase-like_dom_sf"/>
</dbReference>
<evidence type="ECO:0000313" key="4">
    <source>
        <dbReference type="EMBL" id="PKQ28161.1"/>
    </source>
</evidence>
<sequence length="190" mass="21048">MEFDIFDHEVLSTESVFDGRVVKVYLDDVRLPDGRTAKWERVSHPGAVGIVPLTGDGRVLMVKQYRHAVRDVLLEIPAGKLDESETPIECAKRELAEEVGMKADVMTPLAEFYNSPGYSDERFFLYLARGLEPAEGESEPDEFLELVSIKLDGAHQLISSGKICDAKSIIGITLTRSYVASDPHGPVARQ</sequence>